<gene>
    <name evidence="1" type="ORF">BKG84_19060</name>
</gene>
<organism evidence="1 2">
    <name type="scientific">Mycobacteroides chelonae</name>
    <name type="common">Mycobacterium chelonae</name>
    <dbReference type="NCBI Taxonomy" id="1774"/>
    <lineage>
        <taxon>Bacteria</taxon>
        <taxon>Bacillati</taxon>
        <taxon>Actinomycetota</taxon>
        <taxon>Actinomycetes</taxon>
        <taxon>Mycobacteriales</taxon>
        <taxon>Mycobacteriaceae</taxon>
        <taxon>Mycobacteroides</taxon>
    </lineage>
</organism>
<accession>A0A1S1M739</accession>
<name>A0A1S1M739_MYCCH</name>
<protein>
    <submittedName>
        <fullName evidence="1">Uncharacterized protein</fullName>
    </submittedName>
</protein>
<reference evidence="1 2" key="1">
    <citation type="submission" date="2016-10" db="EMBL/GenBank/DDBJ databases">
        <title>Evaluation of Human, Veterinary and Environmental Mycobacterium chelonae Isolates by Core Genome Phylogenomic Analysis, Targeted Gene Comparison, and Anti-microbial Susceptibility Patterns: A Tale of Mistaken Identities.</title>
        <authorList>
            <person name="Fogelson S.B."/>
            <person name="Camus A.C."/>
            <person name="Lorenz W."/>
            <person name="Vasireddy R."/>
            <person name="Vasireddy S."/>
            <person name="Smith T."/>
            <person name="Brown-Elliott B.A."/>
            <person name="Wallace R.J.Jr."/>
            <person name="Hasan N.A."/>
            <person name="Reischl U."/>
            <person name="Sanchez S."/>
        </authorList>
    </citation>
    <scope>NUCLEOTIDE SEQUENCE [LARGE SCALE GENOMIC DNA]</scope>
    <source>
        <strain evidence="1 2">15518</strain>
    </source>
</reference>
<sequence>MTVINIGPYSYFGDEATLVSGDQDGLRILESALRSARESGNATFDGGGMVNQVVRQNGAADIEFGRQAIIWRFDGAKLDELIALTDSLIRAEAPAHQYFDISSPTSTLVISVGEHV</sequence>
<comment type="caution">
    <text evidence="1">The sequence shown here is derived from an EMBL/GenBank/DDBJ whole genome shotgun (WGS) entry which is preliminary data.</text>
</comment>
<keyword evidence="2" id="KW-1185">Reference proteome</keyword>
<evidence type="ECO:0000313" key="1">
    <source>
        <dbReference type="EMBL" id="OHU80924.1"/>
    </source>
</evidence>
<proteinExistence type="predicted"/>
<dbReference type="EMBL" id="MLIS01000001">
    <property type="protein sequence ID" value="OHU80924.1"/>
    <property type="molecule type" value="Genomic_DNA"/>
</dbReference>
<dbReference type="Proteomes" id="UP000179441">
    <property type="component" value="Unassembled WGS sequence"/>
</dbReference>
<dbReference type="AlphaFoldDB" id="A0A1S1M739"/>
<evidence type="ECO:0000313" key="2">
    <source>
        <dbReference type="Proteomes" id="UP000179441"/>
    </source>
</evidence>